<protein>
    <submittedName>
        <fullName evidence="1">Uncharacterized protein</fullName>
    </submittedName>
</protein>
<keyword evidence="2" id="KW-1185">Reference proteome</keyword>
<accession>A0ACC1Q5P4</accession>
<proteinExistence type="predicted"/>
<name>A0ACC1Q5P4_9APHY</name>
<gene>
    <name evidence="1" type="ORF">NUW54_g1869</name>
</gene>
<reference evidence="1" key="1">
    <citation type="submission" date="2022-08" db="EMBL/GenBank/DDBJ databases">
        <title>Genome Sequence of Pycnoporus sanguineus.</title>
        <authorList>
            <person name="Buettner E."/>
        </authorList>
    </citation>
    <scope>NUCLEOTIDE SEQUENCE</scope>
    <source>
        <strain evidence="1">CG-C14</strain>
    </source>
</reference>
<organism evidence="1 2">
    <name type="scientific">Trametes sanguinea</name>
    <dbReference type="NCBI Taxonomy" id="158606"/>
    <lineage>
        <taxon>Eukaryota</taxon>
        <taxon>Fungi</taxon>
        <taxon>Dikarya</taxon>
        <taxon>Basidiomycota</taxon>
        <taxon>Agaricomycotina</taxon>
        <taxon>Agaricomycetes</taxon>
        <taxon>Polyporales</taxon>
        <taxon>Polyporaceae</taxon>
        <taxon>Trametes</taxon>
    </lineage>
</organism>
<sequence length="371" mass="42217">MVQHQYPVSQTGVRSPSRPPKDMEDFRSRKRRRAASDPSRHTSERFAWPEPVLPANLVHDPEFWFDDGSVVLTALNVGFRVYRRILEEHSPFFKDMFRIPQPAHALTVEGCPVVVLVDTPQQLRHMLRVLFPTSGNLRFGKQEAPITMDAVAAVVRLSHKYQMDQLLAQALSALMEFYTDDFHEWIKRDRKTTMTAMPIDAITAISLAHLTSTPSILPLAYFHACCAGSQVLRGCVRDGAWAEPLTYVDLIRVMDGRPSFVHALNKMVCRIFKPETSAACLDSRRCLRVMTARACDMSDYLEMAYGAMFALGVSLCSFAAVHGEVELTTGMRLCDKCRSMLKERELEEKKELWNDIPSIFDMEEPEGWQVE</sequence>
<dbReference type="Proteomes" id="UP001144978">
    <property type="component" value="Unassembled WGS sequence"/>
</dbReference>
<evidence type="ECO:0000313" key="1">
    <source>
        <dbReference type="EMBL" id="KAJ3012426.1"/>
    </source>
</evidence>
<comment type="caution">
    <text evidence="1">The sequence shown here is derived from an EMBL/GenBank/DDBJ whole genome shotgun (WGS) entry which is preliminary data.</text>
</comment>
<dbReference type="EMBL" id="JANSHE010000328">
    <property type="protein sequence ID" value="KAJ3012426.1"/>
    <property type="molecule type" value="Genomic_DNA"/>
</dbReference>
<evidence type="ECO:0000313" key="2">
    <source>
        <dbReference type="Proteomes" id="UP001144978"/>
    </source>
</evidence>